<dbReference type="RefSeq" id="WP_007172384.1">
    <property type="nucleotide sequence ID" value="NZ_GG770563.1"/>
</dbReference>
<proteinExistence type="predicted"/>
<protein>
    <submittedName>
        <fullName evidence="1">Uncharacterized protein</fullName>
    </submittedName>
</protein>
<name>D5P5B4_9MYCO</name>
<sequence>MIDRIMLETTVTEALAGTVIIDKVTLATATSAGAAAEVVTPARMAAAQPVNLAAELHGAQTQRALRKAHIVGTGSDK</sequence>
<dbReference type="Proteomes" id="UP000003653">
    <property type="component" value="Unassembled WGS sequence"/>
</dbReference>
<gene>
    <name evidence="1" type="ORF">HMPREF0591_1358</name>
</gene>
<organism evidence="1 2">
    <name type="scientific">Mycobacterium parascrofulaceum ATCC BAA-614</name>
    <dbReference type="NCBI Taxonomy" id="525368"/>
    <lineage>
        <taxon>Bacteria</taxon>
        <taxon>Bacillati</taxon>
        <taxon>Actinomycetota</taxon>
        <taxon>Actinomycetes</taxon>
        <taxon>Mycobacteriales</taxon>
        <taxon>Mycobacteriaceae</taxon>
        <taxon>Mycobacterium</taxon>
        <taxon>Mycobacterium simiae complex</taxon>
    </lineage>
</organism>
<dbReference type="EMBL" id="ADNV01000097">
    <property type="protein sequence ID" value="EFG78732.1"/>
    <property type="molecule type" value="Genomic_DNA"/>
</dbReference>
<reference evidence="1 2" key="1">
    <citation type="submission" date="2010-04" db="EMBL/GenBank/DDBJ databases">
        <authorList>
            <person name="Muzny D."/>
            <person name="Qin X."/>
            <person name="Deng J."/>
            <person name="Jiang H."/>
            <person name="Liu Y."/>
            <person name="Qu J."/>
            <person name="Song X.-Z."/>
            <person name="Zhang L."/>
            <person name="Thornton R."/>
            <person name="Coyle M."/>
            <person name="Francisco L."/>
            <person name="Jackson L."/>
            <person name="Javaid M."/>
            <person name="Korchina V."/>
            <person name="Kovar C."/>
            <person name="Mata R."/>
            <person name="Mathew T."/>
            <person name="Ngo R."/>
            <person name="Nguyen L."/>
            <person name="Nguyen N."/>
            <person name="Okwuonu G."/>
            <person name="Ongeri F."/>
            <person name="Pham C."/>
            <person name="Simmons D."/>
            <person name="Wilczek-Boney K."/>
            <person name="Hale W."/>
            <person name="Jakkamsetti A."/>
            <person name="Pham P."/>
            <person name="Ruth R."/>
            <person name="San Lucas F."/>
            <person name="Warren J."/>
            <person name="Zhang J."/>
            <person name="Zhao Z."/>
            <person name="Zhou C."/>
            <person name="Zhu D."/>
            <person name="Lee S."/>
            <person name="Bess C."/>
            <person name="Blankenburg K."/>
            <person name="Forbes L."/>
            <person name="Fu Q."/>
            <person name="Gubbala S."/>
            <person name="Hirani K."/>
            <person name="Jayaseelan J.C."/>
            <person name="Lara F."/>
            <person name="Munidasa M."/>
            <person name="Palculict T."/>
            <person name="Patil S."/>
            <person name="Pu L.-L."/>
            <person name="Saada N."/>
            <person name="Tang L."/>
            <person name="Weissenberger G."/>
            <person name="Zhu Y."/>
            <person name="Hemphill L."/>
            <person name="Shang Y."/>
            <person name="Youmans B."/>
            <person name="Ayvaz T."/>
            <person name="Ross M."/>
            <person name="Santibanez J."/>
            <person name="Aqrawi P."/>
            <person name="Gross S."/>
            <person name="Joshi V."/>
            <person name="Fowler G."/>
            <person name="Nazareth L."/>
            <person name="Reid J."/>
            <person name="Worley K."/>
            <person name="Petrosino J."/>
            <person name="Highlander S."/>
            <person name="Gibbs R."/>
        </authorList>
    </citation>
    <scope>NUCLEOTIDE SEQUENCE [LARGE SCALE GENOMIC DNA]</scope>
    <source>
        <strain evidence="1 2">ATCC BAA-614</strain>
    </source>
</reference>
<comment type="caution">
    <text evidence="1">The sequence shown here is derived from an EMBL/GenBank/DDBJ whole genome shotgun (WGS) entry which is preliminary data.</text>
</comment>
<evidence type="ECO:0000313" key="1">
    <source>
        <dbReference type="EMBL" id="EFG78732.1"/>
    </source>
</evidence>
<dbReference type="AlphaFoldDB" id="D5P5B4"/>
<evidence type="ECO:0000313" key="2">
    <source>
        <dbReference type="Proteomes" id="UP000003653"/>
    </source>
</evidence>
<keyword evidence="2" id="KW-1185">Reference proteome</keyword>
<accession>D5P5B4</accession>
<dbReference type="HOGENOM" id="CLU_2634314_0_0_11"/>